<keyword evidence="6" id="KW-0539">Nucleus</keyword>
<dbReference type="InterPro" id="IPR046347">
    <property type="entry name" value="bZIP_sf"/>
</dbReference>
<comment type="similarity">
    <text evidence="2">Belongs to the bZIP family.</text>
</comment>
<dbReference type="SMART" id="SM00338">
    <property type="entry name" value="BRLZ"/>
    <property type="match status" value="1"/>
</dbReference>
<dbReference type="InterPro" id="IPR004827">
    <property type="entry name" value="bZIP"/>
</dbReference>
<sequence>MIVKSPSIRIRMTSMGLWSLEGTPGILEVFTNVTDPTLEDQEGDEGSSSPVYKRAEVATKLLETLENFNYDDTEERSDAYFSGWLDSDEKVIDLPIFEDFQQTLPATSPSNPTPPLRSGNPPPPLVPVTRPCNPPPLVPVTPHATNNNVATGFNQGHVKVGYESSPLWNADYPTSLYSPPAVPEPAAHSISSPGGWSPHTMDQLAGVSCTLTPPTSPHMYSPKRCEEIQKLDDFLNPETLAPVAVAGEKESGQLILSFLAEMNQTEIDEIMKNQFGGGAGGVGANNDADFTMAEEGTYGSNGLNSSGCNSNDLLYGGEISPVDTSCASSVDGFTMGGKSLAYEGLSSPVGANDSSCHSFSEASMSNFDYTEESESSETSDPDYSPYSPPGDKGGRKTAQKLVASGRGSVAGSGAGAGGARNGVGGANGAQASTAGGRKEPTAKRSRGAAAKPYARKSVAPEDKKLRKKEQNKNAATRYRIKKKQEVEVILGEEKGLEDKNVALVKQVEDLQREISFMKKFMRDFFKTQGRLK</sequence>
<keyword evidence="4" id="KW-0238">DNA-binding</keyword>
<feature type="compositionally biased region" description="Acidic residues" evidence="7">
    <location>
        <begin position="369"/>
        <end position="380"/>
    </location>
</feature>
<feature type="compositionally biased region" description="Pro residues" evidence="7">
    <location>
        <begin position="111"/>
        <end position="130"/>
    </location>
</feature>
<name>A0A8D8TI45_9HEMI</name>
<dbReference type="FunFam" id="1.20.5.170:FF:000021">
    <property type="entry name" value="Cyclic AMP-dependent transcription factor ATF-4"/>
    <property type="match status" value="1"/>
</dbReference>
<dbReference type="AlphaFoldDB" id="A0A8D8TI45"/>
<feature type="compositionally biased region" description="Basic and acidic residues" evidence="7">
    <location>
        <begin position="458"/>
        <end position="471"/>
    </location>
</feature>
<feature type="region of interest" description="Disordered" evidence="7">
    <location>
        <begin position="103"/>
        <end position="130"/>
    </location>
</feature>
<proteinExistence type="inferred from homology"/>
<dbReference type="SUPFAM" id="SSF57959">
    <property type="entry name" value="Leucine zipper domain"/>
    <property type="match status" value="1"/>
</dbReference>
<dbReference type="Gene3D" id="1.20.5.170">
    <property type="match status" value="1"/>
</dbReference>
<reference evidence="9" key="1">
    <citation type="submission" date="2021-05" db="EMBL/GenBank/DDBJ databases">
        <authorList>
            <person name="Alioto T."/>
            <person name="Alioto T."/>
            <person name="Gomez Garrido J."/>
        </authorList>
    </citation>
    <scope>NUCLEOTIDE SEQUENCE</scope>
</reference>
<feature type="domain" description="BZIP" evidence="8">
    <location>
        <begin position="461"/>
        <end position="524"/>
    </location>
</feature>
<evidence type="ECO:0000256" key="3">
    <source>
        <dbReference type="ARBA" id="ARBA00023015"/>
    </source>
</evidence>
<evidence type="ECO:0000256" key="4">
    <source>
        <dbReference type="ARBA" id="ARBA00023125"/>
    </source>
</evidence>
<dbReference type="CDD" id="cd14692">
    <property type="entry name" value="bZIP_ATF4"/>
    <property type="match status" value="1"/>
</dbReference>
<evidence type="ECO:0000256" key="6">
    <source>
        <dbReference type="ARBA" id="ARBA00023242"/>
    </source>
</evidence>
<comment type="subcellular location">
    <subcellularLocation>
        <location evidence="1">Nucleus</location>
    </subcellularLocation>
</comment>
<keyword evidence="3" id="KW-0805">Transcription regulation</keyword>
<evidence type="ECO:0000313" key="9">
    <source>
        <dbReference type="EMBL" id="CAG6686482.1"/>
    </source>
</evidence>
<dbReference type="GO" id="GO:0000977">
    <property type="term" value="F:RNA polymerase II transcription regulatory region sequence-specific DNA binding"/>
    <property type="evidence" value="ECO:0007669"/>
    <property type="project" value="TreeGrafter"/>
</dbReference>
<accession>A0A8D8TI45</accession>
<dbReference type="GO" id="GO:0005634">
    <property type="term" value="C:nucleus"/>
    <property type="evidence" value="ECO:0007669"/>
    <property type="project" value="UniProtKB-SubCell"/>
</dbReference>
<dbReference type="PROSITE" id="PS50217">
    <property type="entry name" value="BZIP"/>
    <property type="match status" value="1"/>
</dbReference>
<evidence type="ECO:0000256" key="7">
    <source>
        <dbReference type="SAM" id="MobiDB-lite"/>
    </source>
</evidence>
<evidence type="ECO:0000259" key="8">
    <source>
        <dbReference type="PROSITE" id="PS50217"/>
    </source>
</evidence>
<feature type="compositionally biased region" description="Gly residues" evidence="7">
    <location>
        <begin position="408"/>
        <end position="427"/>
    </location>
</feature>
<dbReference type="PANTHER" id="PTHR13044">
    <property type="entry name" value="ACTIVATING TRANSCRIPTION FACTOR ATF 4/5"/>
    <property type="match status" value="1"/>
</dbReference>
<dbReference type="PANTHER" id="PTHR13044:SF14">
    <property type="entry name" value="CRYPTOCEPHAL, ISOFORM A"/>
    <property type="match status" value="1"/>
</dbReference>
<feature type="region of interest" description="Disordered" evidence="7">
    <location>
        <begin position="367"/>
        <end position="475"/>
    </location>
</feature>
<evidence type="ECO:0000256" key="5">
    <source>
        <dbReference type="ARBA" id="ARBA00023163"/>
    </source>
</evidence>
<evidence type="ECO:0000256" key="1">
    <source>
        <dbReference type="ARBA" id="ARBA00004123"/>
    </source>
</evidence>
<dbReference type="EMBL" id="HBUF01276706">
    <property type="protein sequence ID" value="CAG6686482.1"/>
    <property type="molecule type" value="Transcribed_RNA"/>
</dbReference>
<organism evidence="9">
    <name type="scientific">Cacopsylla melanoneura</name>
    <dbReference type="NCBI Taxonomy" id="428564"/>
    <lineage>
        <taxon>Eukaryota</taxon>
        <taxon>Metazoa</taxon>
        <taxon>Ecdysozoa</taxon>
        <taxon>Arthropoda</taxon>
        <taxon>Hexapoda</taxon>
        <taxon>Insecta</taxon>
        <taxon>Pterygota</taxon>
        <taxon>Neoptera</taxon>
        <taxon>Paraneoptera</taxon>
        <taxon>Hemiptera</taxon>
        <taxon>Sternorrhyncha</taxon>
        <taxon>Psylloidea</taxon>
        <taxon>Psyllidae</taxon>
        <taxon>Psyllinae</taxon>
        <taxon>Cacopsylla</taxon>
    </lineage>
</organism>
<protein>
    <submittedName>
        <fullName evidence="9">Activating transcription factor of chaperone</fullName>
    </submittedName>
</protein>
<dbReference type="GO" id="GO:0001228">
    <property type="term" value="F:DNA-binding transcription activator activity, RNA polymerase II-specific"/>
    <property type="evidence" value="ECO:0007669"/>
    <property type="project" value="TreeGrafter"/>
</dbReference>
<keyword evidence="5" id="KW-0804">Transcription</keyword>
<dbReference type="Pfam" id="PF00170">
    <property type="entry name" value="bZIP_1"/>
    <property type="match status" value="1"/>
</dbReference>
<evidence type="ECO:0000256" key="2">
    <source>
        <dbReference type="ARBA" id="ARBA00007163"/>
    </source>
</evidence>
<dbReference type="PROSITE" id="PS00036">
    <property type="entry name" value="BZIP_BASIC"/>
    <property type="match status" value="1"/>
</dbReference>